<feature type="domain" description="Glycosyl transferase 64" evidence="23">
    <location>
        <begin position="67"/>
        <end position="322"/>
    </location>
</feature>
<keyword evidence="13" id="KW-0464">Manganese</keyword>
<evidence type="ECO:0000313" key="26">
    <source>
        <dbReference type="RefSeq" id="XP_030063342.1"/>
    </source>
</evidence>
<proteinExistence type="inferred from homology"/>
<comment type="function">
    <text evidence="15">Glycosyltransferase required for the biosynthesis of heparan-sulfate and responsible for the alternating addition of beta-1-4-linked glucuronic acid (GlcA) and alpha-1-4-linked N-acetylglucosamine (GlcNAc) units to nascent heparan sulfate chains.</text>
</comment>
<dbReference type="GO" id="GO:0035248">
    <property type="term" value="F:alpha-1,4-N-acetylgalactosaminyltransferase activity"/>
    <property type="evidence" value="ECO:0007669"/>
    <property type="project" value="UniProtKB-ARBA"/>
</dbReference>
<evidence type="ECO:0000256" key="14">
    <source>
        <dbReference type="ARBA" id="ARBA00050948"/>
    </source>
</evidence>
<dbReference type="RefSeq" id="XP_030063342.1">
    <property type="nucleotide sequence ID" value="XM_030207482.1"/>
</dbReference>
<keyword evidence="7" id="KW-0479">Metal-binding</keyword>
<evidence type="ECO:0000256" key="10">
    <source>
        <dbReference type="ARBA" id="ARBA00023136"/>
    </source>
</evidence>
<evidence type="ECO:0000256" key="6">
    <source>
        <dbReference type="ARBA" id="ARBA00022692"/>
    </source>
</evidence>
<evidence type="ECO:0000313" key="25">
    <source>
        <dbReference type="RefSeq" id="XP_030063341.1"/>
    </source>
</evidence>
<dbReference type="AlphaFoldDB" id="A0A6P7YE71"/>
<organism evidence="24 27">
    <name type="scientific">Microcaecilia unicolor</name>
    <dbReference type="NCBI Taxonomy" id="1415580"/>
    <lineage>
        <taxon>Eukaryota</taxon>
        <taxon>Metazoa</taxon>
        <taxon>Chordata</taxon>
        <taxon>Craniata</taxon>
        <taxon>Vertebrata</taxon>
        <taxon>Euteleostomi</taxon>
        <taxon>Amphibia</taxon>
        <taxon>Gymnophiona</taxon>
        <taxon>Siphonopidae</taxon>
        <taxon>Microcaecilia</taxon>
    </lineage>
</organism>
<evidence type="ECO:0000256" key="7">
    <source>
        <dbReference type="ARBA" id="ARBA00022723"/>
    </source>
</evidence>
<evidence type="ECO:0000256" key="8">
    <source>
        <dbReference type="ARBA" id="ARBA00022968"/>
    </source>
</evidence>
<feature type="transmembrane region" description="Helical" evidence="22">
    <location>
        <begin position="20"/>
        <end position="41"/>
    </location>
</feature>
<keyword evidence="24" id="KW-1185">Reference proteome</keyword>
<dbReference type="PANTHER" id="PTHR47844:SF1">
    <property type="entry name" value="EXOSTOSIN-LIKE 2"/>
    <property type="match status" value="1"/>
</dbReference>
<evidence type="ECO:0000256" key="9">
    <source>
        <dbReference type="ARBA" id="ARBA00022989"/>
    </source>
</evidence>
<evidence type="ECO:0000256" key="16">
    <source>
        <dbReference type="ARBA" id="ARBA00066812"/>
    </source>
</evidence>
<keyword evidence="4" id="KW-0328">Glycosyltransferase</keyword>
<evidence type="ECO:0000256" key="18">
    <source>
        <dbReference type="ARBA" id="ARBA00077569"/>
    </source>
</evidence>
<dbReference type="RefSeq" id="XP_030063341.1">
    <property type="nucleotide sequence ID" value="XM_030207481.1"/>
</dbReference>
<dbReference type="InterPro" id="IPR029044">
    <property type="entry name" value="Nucleotide-diphossugar_trans"/>
</dbReference>
<evidence type="ECO:0000313" key="24">
    <source>
        <dbReference type="Proteomes" id="UP000515156"/>
    </source>
</evidence>
<comment type="similarity">
    <text evidence="3">Belongs to the glycosyltransferase 47 family.</text>
</comment>
<evidence type="ECO:0000256" key="21">
    <source>
        <dbReference type="ARBA" id="ARBA00083226"/>
    </source>
</evidence>
<dbReference type="Gene3D" id="3.90.550.10">
    <property type="entry name" value="Spore Coat Polysaccharide Biosynthesis Protein SpsA, Chain A"/>
    <property type="match status" value="1"/>
</dbReference>
<evidence type="ECO:0000313" key="27">
    <source>
        <dbReference type="RefSeq" id="XP_030063343.1"/>
    </source>
</evidence>
<evidence type="ECO:0000256" key="4">
    <source>
        <dbReference type="ARBA" id="ARBA00022676"/>
    </source>
</evidence>
<keyword evidence="8" id="KW-0735">Signal-anchor</keyword>
<dbReference type="EC" id="2.4.1.223" evidence="16"/>
<keyword evidence="5" id="KW-0808">Transferase</keyword>
<evidence type="ECO:0000256" key="13">
    <source>
        <dbReference type="ARBA" id="ARBA00023211"/>
    </source>
</evidence>
<evidence type="ECO:0000256" key="22">
    <source>
        <dbReference type="SAM" id="Phobius"/>
    </source>
</evidence>
<dbReference type="GO" id="GO:0019276">
    <property type="term" value="P:UDP-N-acetylgalactosamine metabolic process"/>
    <property type="evidence" value="ECO:0007669"/>
    <property type="project" value="UniProtKB-ARBA"/>
</dbReference>
<evidence type="ECO:0000256" key="5">
    <source>
        <dbReference type="ARBA" id="ARBA00022679"/>
    </source>
</evidence>
<name>A0A6P7YE71_9AMPH</name>
<evidence type="ECO:0000256" key="19">
    <source>
        <dbReference type="ARBA" id="ARBA00081884"/>
    </source>
</evidence>
<dbReference type="InterPro" id="IPR015338">
    <property type="entry name" value="GT64_dom"/>
</dbReference>
<dbReference type="GeneID" id="115472942"/>
<protein>
    <recommendedName>
        <fullName evidence="17">Exostosin-like 2</fullName>
        <ecNumber evidence="16">2.4.1.223</ecNumber>
    </recommendedName>
    <alternativeName>
        <fullName evidence="20">Alpha-1,4-N-acetylhexosaminyltransferase EXTL2</fullName>
    </alternativeName>
    <alternativeName>
        <fullName evidence="19">Alpha-GalNAcT EXTL2</fullName>
    </alternativeName>
    <alternativeName>
        <fullName evidence="18">EXT-related protein 2</fullName>
    </alternativeName>
    <alternativeName>
        <fullName evidence="21">Glucuronyl-galactosyl-proteoglycan 4-alpha-N-acetylglucosaminyltransferase</fullName>
    </alternativeName>
</protein>
<dbReference type="GO" id="GO:0001888">
    <property type="term" value="F:glucuronyl-galactosyl-proteoglycan 4-alpha-N-acetylglucosaminyltransferase activity"/>
    <property type="evidence" value="ECO:0007669"/>
    <property type="project" value="UniProtKB-EC"/>
</dbReference>
<accession>A0A6P7YE71</accession>
<comment type="catalytic activity">
    <reaction evidence="14">
        <text>3-O-(beta-D-GlcA-(1-&gt;3)-beta-D-Gal-(1-&gt;3)-beta-D-Gal-(1-&gt;4)-beta-D-Xyl)-L-seryl-[protein] + UDP-N-acetyl-alpha-D-glucosamine = 3-O-(alpha-D-GlcNAc-(1-&gt;4)-beta-D-GlcA-(1-&gt;3)-beta-D-Gal-(1-&gt;3)-beta-D-Gal-(1-&gt;4)-beta-D-Xyl)-L-seryl-[protein] + UDP + H(+)</text>
        <dbReference type="Rhea" id="RHEA:16221"/>
        <dbReference type="Rhea" id="RHEA-COMP:12573"/>
        <dbReference type="Rhea" id="RHEA-COMP:12574"/>
        <dbReference type="ChEBI" id="CHEBI:15378"/>
        <dbReference type="ChEBI" id="CHEBI:57705"/>
        <dbReference type="ChEBI" id="CHEBI:58223"/>
        <dbReference type="ChEBI" id="CHEBI:132093"/>
        <dbReference type="ChEBI" id="CHEBI:132104"/>
        <dbReference type="EC" id="2.4.1.223"/>
    </reaction>
</comment>
<keyword evidence="10 22" id="KW-0472">Membrane</keyword>
<sequence>MRCCYPVSKLLHRVVWGRMLRLSLIIIIVLLLVLGALTALLPNVKEDRTAVLRRQQDSSRRPGLASFTLIMQTYNRTDILLKLLNHYQAVPHLHKVIVLWNNIGEKTPEGLWHSLGPHPIPVLFQEQTVNRMRNRLQPFPDLETEAVLMMDDDTLVSAHDVAFAFSVWQQFPDQIVGFVPRKHISTPSGVYSYGSFELQNPESGTGDLYSLILIGAAFFHRRYLELFPRQPEAVHSLIDETQNCDDIAMNFIVAKQTGKPSGVFVKPVDIRNLEKETSSGYSGMWHRAEHLLQRSYCLNKLVAVYGGMPLKYSNIMISQFGFPNYANHKTKL</sequence>
<dbReference type="FunFam" id="3.90.550.10:FF:000058">
    <property type="entry name" value="Exostosin-like glycosyltransferase 2"/>
    <property type="match status" value="1"/>
</dbReference>
<evidence type="ECO:0000259" key="23">
    <source>
        <dbReference type="Pfam" id="PF09258"/>
    </source>
</evidence>
<dbReference type="Pfam" id="PF09258">
    <property type="entry name" value="Glyco_transf_64"/>
    <property type="match status" value="1"/>
</dbReference>
<evidence type="ECO:0000256" key="3">
    <source>
        <dbReference type="ARBA" id="ARBA00010271"/>
    </source>
</evidence>
<dbReference type="GO" id="GO:0046872">
    <property type="term" value="F:metal ion binding"/>
    <property type="evidence" value="ECO:0007669"/>
    <property type="project" value="UniProtKB-KW"/>
</dbReference>
<evidence type="ECO:0000256" key="2">
    <source>
        <dbReference type="ARBA" id="ARBA00004648"/>
    </source>
</evidence>
<keyword evidence="12" id="KW-0325">Glycoprotein</keyword>
<comment type="cofactor">
    <cofactor evidence="1">
        <name>Mn(2+)</name>
        <dbReference type="ChEBI" id="CHEBI:29035"/>
    </cofactor>
</comment>
<dbReference type="Proteomes" id="UP000515156">
    <property type="component" value="Chromosome 6"/>
</dbReference>
<keyword evidence="11" id="KW-1015">Disulfide bond</keyword>
<dbReference type="RefSeq" id="XP_030063343.1">
    <property type="nucleotide sequence ID" value="XM_030207483.1"/>
</dbReference>
<dbReference type="GO" id="GO:0005789">
    <property type="term" value="C:endoplasmic reticulum membrane"/>
    <property type="evidence" value="ECO:0007669"/>
    <property type="project" value="UniProtKB-SubCell"/>
</dbReference>
<dbReference type="GO" id="GO:0006044">
    <property type="term" value="P:N-acetylglucosamine metabolic process"/>
    <property type="evidence" value="ECO:0007669"/>
    <property type="project" value="UniProtKB-ARBA"/>
</dbReference>
<gene>
    <name evidence="25 26 27" type="primary">EXTL2</name>
</gene>
<dbReference type="PANTHER" id="PTHR47844">
    <property type="entry name" value="SYNTHASE CPS1, PUTATIVE (AFU_ORTHOLOGUE AFUA_7G02500)-RELATED"/>
    <property type="match status" value="1"/>
</dbReference>
<reference evidence="25 26" key="1">
    <citation type="submission" date="2025-04" db="UniProtKB">
        <authorList>
            <consortium name="RefSeq"/>
        </authorList>
    </citation>
    <scope>IDENTIFICATION</scope>
</reference>
<evidence type="ECO:0000256" key="17">
    <source>
        <dbReference type="ARBA" id="ARBA00074808"/>
    </source>
</evidence>
<dbReference type="KEGG" id="muo:115472942"/>
<keyword evidence="9 22" id="KW-1133">Transmembrane helix</keyword>
<evidence type="ECO:0000256" key="1">
    <source>
        <dbReference type="ARBA" id="ARBA00001936"/>
    </source>
</evidence>
<evidence type="ECO:0000256" key="20">
    <source>
        <dbReference type="ARBA" id="ARBA00081983"/>
    </source>
</evidence>
<comment type="subcellular location">
    <subcellularLocation>
        <location evidence="2">Endoplasmic reticulum membrane</location>
        <topology evidence="2">Single-pass type II membrane protein</topology>
    </subcellularLocation>
</comment>
<dbReference type="InterPro" id="IPR052427">
    <property type="entry name" value="Glycosyltrans_GT2/GT47"/>
</dbReference>
<evidence type="ECO:0000256" key="11">
    <source>
        <dbReference type="ARBA" id="ARBA00023157"/>
    </source>
</evidence>
<dbReference type="CTD" id="2135"/>
<dbReference type="SUPFAM" id="SSF53448">
    <property type="entry name" value="Nucleotide-diphospho-sugar transferases"/>
    <property type="match status" value="1"/>
</dbReference>
<keyword evidence="6 22" id="KW-0812">Transmembrane</keyword>
<dbReference type="OrthoDB" id="2014201at2759"/>
<evidence type="ECO:0000256" key="15">
    <source>
        <dbReference type="ARBA" id="ARBA00060061"/>
    </source>
</evidence>
<evidence type="ECO:0000256" key="12">
    <source>
        <dbReference type="ARBA" id="ARBA00023180"/>
    </source>
</evidence>